<feature type="compositionally biased region" description="Acidic residues" evidence="1">
    <location>
        <begin position="372"/>
        <end position="383"/>
    </location>
</feature>
<dbReference type="InterPro" id="IPR011990">
    <property type="entry name" value="TPR-like_helical_dom_sf"/>
</dbReference>
<dbReference type="Proteomes" id="UP000000673">
    <property type="component" value="Unassembled WGS sequence"/>
</dbReference>
<reference evidence="3" key="4">
    <citation type="submission" date="2015-06" db="UniProtKB">
        <authorList>
            <consortium name="EnsemblMetazoa"/>
        </authorList>
    </citation>
    <scope>IDENTIFICATION</scope>
</reference>
<dbReference type="VEuPathDB" id="VectorBase:ADAR2_007379"/>
<evidence type="ECO:0000313" key="3">
    <source>
        <dbReference type="EnsemblMetazoa" id="ADAC008243-PA"/>
    </source>
</evidence>
<name>W5JBJ7_ANODA</name>
<evidence type="ECO:0000313" key="4">
    <source>
        <dbReference type="Proteomes" id="UP000000673"/>
    </source>
</evidence>
<protein>
    <submittedName>
        <fullName evidence="2 3">Uncharacterized protein</fullName>
    </submittedName>
</protein>
<dbReference type="AlphaFoldDB" id="W5JBJ7"/>
<reference evidence="2" key="2">
    <citation type="submission" date="2010-05" db="EMBL/GenBank/DDBJ databases">
        <authorList>
            <person name="Almeida L.G."/>
            <person name="Nicolas M.F."/>
            <person name="Souza R.C."/>
            <person name="Vasconcelos A.T.R."/>
        </authorList>
    </citation>
    <scope>NUCLEOTIDE SEQUENCE</scope>
</reference>
<dbReference type="eggNOG" id="ENOG502S4MD">
    <property type="taxonomic scope" value="Eukaryota"/>
</dbReference>
<dbReference type="PANTHER" id="PTHR21520">
    <property type="entry name" value="GLUTAMATE-RICH PROTEIN 2"/>
    <property type="match status" value="1"/>
</dbReference>
<dbReference type="EnsemblMetazoa" id="ADAC008243-RA">
    <property type="protein sequence ID" value="ADAC008243-PA"/>
    <property type="gene ID" value="ADAC008243"/>
</dbReference>
<reference evidence="2 4" key="1">
    <citation type="journal article" date="2010" name="BMC Genomics">
        <title>Combination of measures distinguishes pre-miRNAs from other stem-loops in the genome of the newly sequenced Anopheles darlingi.</title>
        <authorList>
            <person name="Mendes N.D."/>
            <person name="Freitas A.T."/>
            <person name="Vasconcelos A.T."/>
            <person name="Sagot M.F."/>
        </authorList>
    </citation>
    <scope>NUCLEOTIDE SEQUENCE</scope>
</reference>
<sequence length="383" mass="40989">MSSFCIDMALLDDTNGNTAGVHNASSDQTTGEAGILAGTGGSVVAALHSPSSDDLSQSLSEYTDADESISAPTELLAEFLSAIMIRDYVNALRYCKQILEYEPNNATARDFYPHILSKIDAGHTHEQLSCESDENDNCNCNSPLGSSSSSSLRLSRSSSSSNDTESSSTESSFSSSVSSPDSSVSCLVSERIEDPDLVSMACSSDESNSRGPGISLSESGLNTNAQEGKRPNKHAGTQNFSQSRSCRSLDVECDQLPTSVSENNTSQSYSSLILEEEEKDLTLSDLSNPNNEEEKMAKGDSTEKGSLYRSKNQSALQMVSESLASNVTRWRENGTIQEKPFPAVADDWERSHRGHPGIPPLNRWSGGLADGTADESGEPECTD</sequence>
<evidence type="ECO:0000313" key="2">
    <source>
        <dbReference type="EMBL" id="ETN60139.1"/>
    </source>
</evidence>
<gene>
    <name evidence="2" type="ORF">AND_008243</name>
</gene>
<organism evidence="2">
    <name type="scientific">Anopheles darlingi</name>
    <name type="common">Mosquito</name>
    <dbReference type="NCBI Taxonomy" id="43151"/>
    <lineage>
        <taxon>Eukaryota</taxon>
        <taxon>Metazoa</taxon>
        <taxon>Ecdysozoa</taxon>
        <taxon>Arthropoda</taxon>
        <taxon>Hexapoda</taxon>
        <taxon>Insecta</taxon>
        <taxon>Pterygota</taxon>
        <taxon>Neoptera</taxon>
        <taxon>Endopterygota</taxon>
        <taxon>Diptera</taxon>
        <taxon>Nematocera</taxon>
        <taxon>Culicoidea</taxon>
        <taxon>Culicidae</taxon>
        <taxon>Anophelinae</taxon>
        <taxon>Anopheles</taxon>
    </lineage>
</organism>
<feature type="region of interest" description="Disordered" evidence="1">
    <location>
        <begin position="330"/>
        <end position="383"/>
    </location>
</feature>
<dbReference type="PANTHER" id="PTHR21520:SF2">
    <property type="entry name" value="GLUTAMATE-RICH PROTEIN 2"/>
    <property type="match status" value="1"/>
</dbReference>
<evidence type="ECO:0000256" key="1">
    <source>
        <dbReference type="SAM" id="MobiDB-lite"/>
    </source>
</evidence>
<feature type="compositionally biased region" description="Basic and acidic residues" evidence="1">
    <location>
        <begin position="292"/>
        <end position="303"/>
    </location>
</feature>
<dbReference type="HOGENOM" id="CLU_061033_0_0_1"/>
<feature type="region of interest" description="Disordered" evidence="1">
    <location>
        <begin position="201"/>
        <end position="244"/>
    </location>
</feature>
<accession>W5JBJ7</accession>
<dbReference type="VEuPathDB" id="VectorBase:ADAC008243"/>
<dbReference type="InterPro" id="IPR026703">
    <property type="entry name" value="ERICH2"/>
</dbReference>
<feature type="region of interest" description="Disordered" evidence="1">
    <location>
        <begin position="144"/>
        <end position="186"/>
    </location>
</feature>
<feature type="region of interest" description="Disordered" evidence="1">
    <location>
        <begin position="280"/>
        <end position="314"/>
    </location>
</feature>
<feature type="compositionally biased region" description="Polar residues" evidence="1">
    <location>
        <begin position="201"/>
        <end position="226"/>
    </location>
</feature>
<feature type="compositionally biased region" description="Low complexity" evidence="1">
    <location>
        <begin position="144"/>
        <end position="185"/>
    </location>
</feature>
<feature type="compositionally biased region" description="Polar residues" evidence="1">
    <location>
        <begin position="235"/>
        <end position="244"/>
    </location>
</feature>
<proteinExistence type="predicted"/>
<dbReference type="EMBL" id="ADMH02001968">
    <property type="protein sequence ID" value="ETN60139.1"/>
    <property type="molecule type" value="Genomic_DNA"/>
</dbReference>
<reference evidence="2" key="3">
    <citation type="journal article" date="2013" name="Nucleic Acids Res.">
        <title>The genome of Anopheles darlingi, the main neotropical malaria vector.</title>
        <authorList>
            <person name="Marinotti O."/>
            <person name="Cerqueira G.C."/>
            <person name="de Almeida L.G."/>
            <person name="Ferro M.I."/>
            <person name="Loreto E.L."/>
            <person name="Zaha A."/>
            <person name="Teixeira S.M."/>
            <person name="Wespiser A.R."/>
            <person name="Almeida E Silva A."/>
            <person name="Schlindwein A.D."/>
            <person name="Pacheco A.C."/>
            <person name="Silva A.L."/>
            <person name="Graveley B.R."/>
            <person name="Walenz B.P."/>
            <person name="Lima Bde A."/>
            <person name="Ribeiro C.A."/>
            <person name="Nunes-Silva C.G."/>
            <person name="de Carvalho C.R."/>
            <person name="Soares C.M."/>
            <person name="de Menezes C.B."/>
            <person name="Matiolli C."/>
            <person name="Caffrey D."/>
            <person name="Araujo D.A."/>
            <person name="de Oliveira D.M."/>
            <person name="Golenbock D."/>
            <person name="Grisard E.C."/>
            <person name="Fantinatti-Garboggini F."/>
            <person name="de Carvalho F.M."/>
            <person name="Barcellos F.G."/>
            <person name="Prosdocimi F."/>
            <person name="May G."/>
            <person name="Azevedo Junior G.M."/>
            <person name="Guimaraes G.M."/>
            <person name="Goldman G.H."/>
            <person name="Padilha I.Q."/>
            <person name="Batista Jda S."/>
            <person name="Ferro J.A."/>
            <person name="Ribeiro J.M."/>
            <person name="Fietto J.L."/>
            <person name="Dabbas K.M."/>
            <person name="Cerdeira L."/>
            <person name="Agnez-Lima L.F."/>
            <person name="Brocchi M."/>
            <person name="de Carvalho M.O."/>
            <person name="Teixeira Mde M."/>
            <person name="Diniz Maia Mde M."/>
            <person name="Goldman M.H."/>
            <person name="Cruz Schneider M.P."/>
            <person name="Felipe M.S."/>
            <person name="Hungria M."/>
            <person name="Nicolas M.F."/>
            <person name="Pereira M."/>
            <person name="Montes M.A."/>
            <person name="Cantao M.E."/>
            <person name="Vincentz M."/>
            <person name="Rafael M.S."/>
            <person name="Silverman N."/>
            <person name="Stoco P.H."/>
            <person name="Souza R.C."/>
            <person name="Vicentini R."/>
            <person name="Gazzinelli R.T."/>
            <person name="Neves Rde O."/>
            <person name="Silva R."/>
            <person name="Astolfi-Filho S."/>
            <person name="Maciel T.E."/>
            <person name="Urmenyi T.P."/>
            <person name="Tadei W.P."/>
            <person name="Camargo E.P."/>
            <person name="de Vasconcelos A.T."/>
        </authorList>
    </citation>
    <scope>NUCLEOTIDE SEQUENCE</scope>
</reference>
<keyword evidence="4" id="KW-1185">Reference proteome</keyword>
<dbReference type="SUPFAM" id="SSF48452">
    <property type="entry name" value="TPR-like"/>
    <property type="match status" value="1"/>
</dbReference>